<evidence type="ECO:0000313" key="2">
    <source>
        <dbReference type="EMBL" id="KDS56979.1"/>
    </source>
</evidence>
<keyword evidence="1" id="KW-0732">Signal</keyword>
<comment type="caution">
    <text evidence="2">The sequence shown here is derived from an EMBL/GenBank/DDBJ whole genome shotgun (WGS) entry which is preliminary data.</text>
</comment>
<dbReference type="Proteomes" id="UP000028013">
    <property type="component" value="Unassembled WGS sequence"/>
</dbReference>
<reference evidence="2 3" key="1">
    <citation type="submission" date="2014-04" db="EMBL/GenBank/DDBJ databases">
        <authorList>
            <person name="Sears C."/>
            <person name="Carroll K."/>
            <person name="Sack B.R."/>
            <person name="Qadri F."/>
            <person name="Myers L.L."/>
            <person name="Chung G.-T."/>
            <person name="Escheverria P."/>
            <person name="Fraser C.M."/>
            <person name="Sadzewicz L."/>
            <person name="Shefchek K.A."/>
            <person name="Tallon L."/>
            <person name="Das S.P."/>
            <person name="Daugherty S."/>
            <person name="Mongodin E.F."/>
        </authorList>
    </citation>
    <scope>NUCLEOTIDE SEQUENCE [LARGE SCALE GENOMIC DNA]</scope>
    <source>
        <strain evidence="2 3">3978 T3 ii</strain>
    </source>
</reference>
<dbReference type="SUPFAM" id="SSF82171">
    <property type="entry name" value="DPP6 N-terminal domain-like"/>
    <property type="match status" value="1"/>
</dbReference>
<proteinExistence type="predicted"/>
<dbReference type="Gene3D" id="2.120.10.30">
    <property type="entry name" value="TolB, C-terminal domain"/>
    <property type="match status" value="1"/>
</dbReference>
<evidence type="ECO:0000313" key="3">
    <source>
        <dbReference type="Proteomes" id="UP000028013"/>
    </source>
</evidence>
<organism evidence="2 3">
    <name type="scientific">Bacteroides uniformis str. 3978 T3 ii</name>
    <dbReference type="NCBI Taxonomy" id="1339349"/>
    <lineage>
        <taxon>Bacteria</taxon>
        <taxon>Pseudomonadati</taxon>
        <taxon>Bacteroidota</taxon>
        <taxon>Bacteroidia</taxon>
        <taxon>Bacteroidales</taxon>
        <taxon>Bacteroidaceae</taxon>
        <taxon>Bacteroides</taxon>
    </lineage>
</organism>
<dbReference type="Pfam" id="PF07676">
    <property type="entry name" value="PD40"/>
    <property type="match status" value="3"/>
</dbReference>
<evidence type="ECO:0000256" key="1">
    <source>
        <dbReference type="SAM" id="SignalP"/>
    </source>
</evidence>
<dbReference type="PROSITE" id="PS51257">
    <property type="entry name" value="PROKAR_LIPOPROTEIN"/>
    <property type="match status" value="1"/>
</dbReference>
<name>A0A078S4K6_BACUN</name>
<feature type="chain" id="PRO_5001745198" evidence="1">
    <location>
        <begin position="22"/>
        <end position="489"/>
    </location>
</feature>
<sequence length="489" mass="56206">MKKMKNIAVCIMAAWWFAACGNPVTSPERVDEWPDIYPDYIGVTIPATIAPMNFNCIGGAYERVDVTVTGGKSGEMHVNDKIVSFPQDAWQELLEENKGDSLLFTVCIRKDGEWKQYRSFPMYVSPYPIDYGVVYRKLAPGYEVYSKMGIYERDLASFEERPLLENTMVPGMCLNCHAFNKTNPDHLSLHIRGKNGGTLMQIDGKREMLDTKTDSTLSAGVYPYWHPNGKYIAYSVNNTRQSFHAVKDERVEVLDLESDVLVYHPETHELLLSPLLQKKEVFETFPVFSPDGRKLYFCTAEAKPIPAEYKEIRYSLCSIDFNPEDGTFGEKIDTLVNAAAMKKSISFPRPSYDGEYIMFTLSDYGNFSIWHKEADLWLLDLKDGGMRPIKEVNSDDTESFHNWSSNSRWFVFSSRRGDGLYTRLYLASMDENGVVGKPFLLPQENPWEYYDRLVYSYNVPDFTSEPVKLERRKVERGIVSRKRVPVKVR</sequence>
<gene>
    <name evidence="2" type="ORF">M094_3997</name>
</gene>
<dbReference type="AlphaFoldDB" id="A0A078S4K6"/>
<accession>A0A078S4K6</accession>
<feature type="signal peptide" evidence="1">
    <location>
        <begin position="1"/>
        <end position="21"/>
    </location>
</feature>
<dbReference type="EMBL" id="JNHN01000093">
    <property type="protein sequence ID" value="KDS56979.1"/>
    <property type="molecule type" value="Genomic_DNA"/>
</dbReference>
<dbReference type="InterPro" id="IPR011659">
    <property type="entry name" value="WD40"/>
</dbReference>
<protein>
    <submittedName>
        <fullName evidence="2">WD40-like Beta Propeller Repeat family protein</fullName>
    </submittedName>
</protein>
<dbReference type="InterPro" id="IPR011042">
    <property type="entry name" value="6-blade_b-propeller_TolB-like"/>
</dbReference>
<dbReference type="PATRIC" id="fig|1339349.3.peg.804"/>